<dbReference type="RefSeq" id="XP_014177656.1">
    <property type="nucleotide sequence ID" value="XM_014322181.1"/>
</dbReference>
<dbReference type="InterPro" id="IPR011333">
    <property type="entry name" value="SKP1/BTB/POZ_sf"/>
</dbReference>
<dbReference type="PANTHER" id="PTHR47369">
    <property type="entry name" value="BTB/POZ DOMAIN-CONTAINING PROTEIN"/>
    <property type="match status" value="1"/>
</dbReference>
<dbReference type="GeneID" id="25989016"/>
<dbReference type="OrthoDB" id="6359943at2759"/>
<dbReference type="InterPro" id="IPR000210">
    <property type="entry name" value="BTB/POZ_dom"/>
</dbReference>
<feature type="region of interest" description="Disordered" evidence="1">
    <location>
        <begin position="486"/>
        <end position="565"/>
    </location>
</feature>
<evidence type="ECO:0000259" key="2">
    <source>
        <dbReference type="PROSITE" id="PS50097"/>
    </source>
</evidence>
<feature type="compositionally biased region" description="Polar residues" evidence="1">
    <location>
        <begin position="825"/>
        <end position="842"/>
    </location>
</feature>
<gene>
    <name evidence="3" type="ORF">A1Q1_05504</name>
</gene>
<feature type="compositionally biased region" description="Low complexity" evidence="1">
    <location>
        <begin position="508"/>
        <end position="522"/>
    </location>
</feature>
<feature type="compositionally biased region" description="Low complexity" evidence="1">
    <location>
        <begin position="16"/>
        <end position="27"/>
    </location>
</feature>
<dbReference type="Gene3D" id="3.30.710.10">
    <property type="entry name" value="Potassium Channel Kv1.1, Chain A"/>
    <property type="match status" value="1"/>
</dbReference>
<evidence type="ECO:0000313" key="4">
    <source>
        <dbReference type="Proteomes" id="UP000002748"/>
    </source>
</evidence>
<feature type="compositionally biased region" description="Polar residues" evidence="1">
    <location>
        <begin position="531"/>
        <end position="546"/>
    </location>
</feature>
<dbReference type="VEuPathDB" id="FungiDB:A1Q1_05504"/>
<dbReference type="HOGENOM" id="CLU_006358_1_0_1"/>
<evidence type="ECO:0000313" key="3">
    <source>
        <dbReference type="EMBL" id="EJT46022.1"/>
    </source>
</evidence>
<sequence length="1121" mass="120968">MSQHPSRSSTPNRIYSSSRLSSSRTSLHLPKAFHSSPQPKVLPFPDLPVRPVMSRDPSRGPSPVTSPGLSSPGSGTDSFPFGTSVDTATAAASGSSSGSNIRFGHTLSPTVSASRLNAGHSTPRPLRPRAQTASAITPARPEGFQVISSSSSRPDTPSSPPPQLTHAAPPPVSTVPAPVSIPAGAAPPTAPIPILTTSQPMPPRPFAAHPAVASPPTRAASIPHDPTPPLAPRESVRIPPTKKASLPPDPLPASIPVTPPAPSGALIDHLYRSLKTGACADVRLWVRKWGVGWLIHKMVLVQAGFFHSLFMGGFSETRQQNKSQIPGDEWTGEDIELTFDDPNITRAAFEICLQRLYSSYPQLHFPVSLLPTAAQPLTPSFPPPPEGKFPSLQSASQGLPEHTQLVTPRLLLSLLATATYLGQQYLLREVLAIVLRTVCPQTVNRYLYFAIGHGIGEEEWINQDEEGARGMESVAKTVASGFVNSSADDWSSMEGSDESRPGRVPRLSTDSNSSSYSDDGPSVMKVEGDSSVKSVTRSDSVRSTATVRPGQSGLAALSTPTVEEEGPEDYVMPHFYGFVSDRIGEACVCWLARWGMDVLRIEEQLAEVDPQHDGPLVWAQGGVPANFVAAVLSSDALFVPNEIERYRMTRRVLELRRASWQAMIEEEQSRAPSVVSEPESIEGWDEDERELAKVFVEGIYYSHMAAHWSAADLKTRITFEKDEDQDAGELGLTLTSNNILQQRRRLGPRVRAGSSPYAIHNTLSFSSLSSTLSSFTPAATDPLYHPVPSDDTTRIGAGRLVFLNPTTSNPITGLTNMPNLGPDWNGQTGNGSSKDTETPPQNEKTFFGILRGARRASEIEAKIKQTHVPLVAIPEGKPKEEKWSKLEPFRFSVEFWGVDKLSEKERLYSATHFYAGSYFNVYVTTTRKKDKGVQLGIYLHRQSTAEAFPPVCTPAGITDSPTSPEPTQANLPAEGRAASPIALHPMPSTATLHQPPTRLGLYRTMSTSPPTTGSPPMGTSPLPEMVGDRDPGNYLDPRRVTKAYFSISCASALGTALVRFSSAPDKFALSQSWGWKSSALRSEEYLSVPSPIEKEGESSLGWVGDCPEGGSLRATVVVGII</sequence>
<feature type="compositionally biased region" description="Low complexity" evidence="1">
    <location>
        <begin position="61"/>
        <end position="99"/>
    </location>
</feature>
<evidence type="ECO:0000256" key="1">
    <source>
        <dbReference type="SAM" id="MobiDB-lite"/>
    </source>
</evidence>
<dbReference type="SUPFAM" id="SSF54695">
    <property type="entry name" value="POZ domain"/>
    <property type="match status" value="1"/>
</dbReference>
<proteinExistence type="predicted"/>
<dbReference type="PANTHER" id="PTHR47369:SF1">
    <property type="entry name" value="BTB_POZ DOMAIN-CONTAINING PROTEIN"/>
    <property type="match status" value="1"/>
</dbReference>
<feature type="region of interest" description="Disordered" evidence="1">
    <location>
        <begin position="1"/>
        <end position="254"/>
    </location>
</feature>
<feature type="compositionally biased region" description="Low complexity" evidence="1">
    <location>
        <begin position="174"/>
        <end position="197"/>
    </location>
</feature>
<feature type="compositionally biased region" description="Polar residues" evidence="1">
    <location>
        <begin position="1"/>
        <end position="15"/>
    </location>
</feature>
<feature type="domain" description="BTB" evidence="2">
    <location>
        <begin position="280"/>
        <end position="365"/>
    </location>
</feature>
<organism evidence="3 4">
    <name type="scientific">Trichosporon asahii var. asahii (strain ATCC 90039 / CBS 2479 / JCM 2466 / KCTC 7840 / NBRC 103889/ NCYC 2677 / UAMH 7654)</name>
    <name type="common">Yeast</name>
    <dbReference type="NCBI Taxonomy" id="1186058"/>
    <lineage>
        <taxon>Eukaryota</taxon>
        <taxon>Fungi</taxon>
        <taxon>Dikarya</taxon>
        <taxon>Basidiomycota</taxon>
        <taxon>Agaricomycotina</taxon>
        <taxon>Tremellomycetes</taxon>
        <taxon>Trichosporonales</taxon>
        <taxon>Trichosporonaceae</taxon>
        <taxon>Trichosporon</taxon>
    </lineage>
</organism>
<dbReference type="PROSITE" id="PS50097">
    <property type="entry name" value="BTB"/>
    <property type="match status" value="1"/>
</dbReference>
<dbReference type="KEGG" id="tasa:A1Q1_05504"/>
<dbReference type="AlphaFoldDB" id="J6ETF1"/>
<dbReference type="Proteomes" id="UP000002748">
    <property type="component" value="Unassembled WGS sequence"/>
</dbReference>
<feature type="region of interest" description="Disordered" evidence="1">
    <location>
        <begin position="812"/>
        <end position="842"/>
    </location>
</feature>
<accession>J6ETF1</accession>
<comment type="caution">
    <text evidence="3">The sequence shown here is derived from an EMBL/GenBank/DDBJ whole genome shotgun (WGS) entry which is preliminary data.</text>
</comment>
<name>J6ETF1_TRIAS</name>
<feature type="compositionally biased region" description="Pro residues" evidence="1">
    <location>
        <begin position="157"/>
        <end position="173"/>
    </location>
</feature>
<reference evidence="3 4" key="1">
    <citation type="journal article" date="2012" name="Eukaryot. Cell">
        <title>Draft genome sequence of CBS 2479, the standard type strain of Trichosporon asahii.</title>
        <authorList>
            <person name="Yang R.Y."/>
            <person name="Li H.T."/>
            <person name="Zhu H."/>
            <person name="Zhou G.P."/>
            <person name="Wang M."/>
            <person name="Wang L."/>
        </authorList>
    </citation>
    <scope>NUCLEOTIDE SEQUENCE [LARGE SCALE GENOMIC DNA]</scope>
    <source>
        <strain evidence="4">ATCC 90039 / CBS 2479 / JCM 2466 / KCTC 7840 / NCYC 2677 / UAMH 7654</strain>
    </source>
</reference>
<protein>
    <recommendedName>
        <fullName evidence="2">BTB domain-containing protein</fullName>
    </recommendedName>
</protein>
<dbReference type="EMBL" id="ALBS01000310">
    <property type="protein sequence ID" value="EJT46022.1"/>
    <property type="molecule type" value="Genomic_DNA"/>
</dbReference>